<dbReference type="AlphaFoldDB" id="A0A6A6P3Z8"/>
<gene>
    <name evidence="2" type="ORF">BDY21DRAFT_205226</name>
</gene>
<name>A0A6A6P3Z8_9PEZI</name>
<feature type="compositionally biased region" description="Polar residues" evidence="1">
    <location>
        <begin position="54"/>
        <end position="68"/>
    </location>
</feature>
<dbReference type="Proteomes" id="UP000799766">
    <property type="component" value="Unassembled WGS sequence"/>
</dbReference>
<keyword evidence="3" id="KW-1185">Reference proteome</keyword>
<accession>A0A6A6P3Z8</accession>
<feature type="region of interest" description="Disordered" evidence="1">
    <location>
        <begin position="183"/>
        <end position="209"/>
    </location>
</feature>
<dbReference type="EMBL" id="MU001677">
    <property type="protein sequence ID" value="KAF2458524.1"/>
    <property type="molecule type" value="Genomic_DNA"/>
</dbReference>
<evidence type="ECO:0000256" key="1">
    <source>
        <dbReference type="SAM" id="MobiDB-lite"/>
    </source>
</evidence>
<protein>
    <submittedName>
        <fullName evidence="2">Uncharacterized protein</fullName>
    </submittedName>
</protein>
<feature type="compositionally biased region" description="Polar residues" evidence="1">
    <location>
        <begin position="23"/>
        <end position="38"/>
    </location>
</feature>
<evidence type="ECO:0000313" key="2">
    <source>
        <dbReference type="EMBL" id="KAF2458524.1"/>
    </source>
</evidence>
<organism evidence="2 3">
    <name type="scientific">Lineolata rhizophorae</name>
    <dbReference type="NCBI Taxonomy" id="578093"/>
    <lineage>
        <taxon>Eukaryota</taxon>
        <taxon>Fungi</taxon>
        <taxon>Dikarya</taxon>
        <taxon>Ascomycota</taxon>
        <taxon>Pezizomycotina</taxon>
        <taxon>Dothideomycetes</taxon>
        <taxon>Dothideomycetes incertae sedis</taxon>
        <taxon>Lineolatales</taxon>
        <taxon>Lineolataceae</taxon>
        <taxon>Lineolata</taxon>
    </lineage>
</organism>
<feature type="region of interest" description="Disordered" evidence="1">
    <location>
        <begin position="1"/>
        <end position="152"/>
    </location>
</feature>
<proteinExistence type="predicted"/>
<feature type="compositionally biased region" description="Polar residues" evidence="1">
    <location>
        <begin position="198"/>
        <end position="209"/>
    </location>
</feature>
<evidence type="ECO:0000313" key="3">
    <source>
        <dbReference type="Proteomes" id="UP000799766"/>
    </source>
</evidence>
<reference evidence="2" key="1">
    <citation type="journal article" date="2020" name="Stud. Mycol.">
        <title>101 Dothideomycetes genomes: a test case for predicting lifestyles and emergence of pathogens.</title>
        <authorList>
            <person name="Haridas S."/>
            <person name="Albert R."/>
            <person name="Binder M."/>
            <person name="Bloem J."/>
            <person name="Labutti K."/>
            <person name="Salamov A."/>
            <person name="Andreopoulos B."/>
            <person name="Baker S."/>
            <person name="Barry K."/>
            <person name="Bills G."/>
            <person name="Bluhm B."/>
            <person name="Cannon C."/>
            <person name="Castanera R."/>
            <person name="Culley D."/>
            <person name="Daum C."/>
            <person name="Ezra D."/>
            <person name="Gonzalez J."/>
            <person name="Henrissat B."/>
            <person name="Kuo A."/>
            <person name="Liang C."/>
            <person name="Lipzen A."/>
            <person name="Lutzoni F."/>
            <person name="Magnuson J."/>
            <person name="Mondo S."/>
            <person name="Nolan M."/>
            <person name="Ohm R."/>
            <person name="Pangilinan J."/>
            <person name="Park H.-J."/>
            <person name="Ramirez L."/>
            <person name="Alfaro M."/>
            <person name="Sun H."/>
            <person name="Tritt A."/>
            <person name="Yoshinaga Y."/>
            <person name="Zwiers L.-H."/>
            <person name="Turgeon B."/>
            <person name="Goodwin S."/>
            <person name="Spatafora J."/>
            <person name="Crous P."/>
            <person name="Grigoriev I."/>
        </authorList>
    </citation>
    <scope>NUCLEOTIDE SEQUENCE</scope>
    <source>
        <strain evidence="2">ATCC 16933</strain>
    </source>
</reference>
<sequence>MSNAPPSSDRFWLDTLFNPGDSPDSTAGQANGGTSTAVQGALELANLGGRPSLAPSTDDNSVPDSNRFWSGPKDPPSTRPTSRYSTDGEARASTPSLQLPSATDEANSSYNPGGNTSSLDVGINPSSGKSVNTLSSIASSTGQKGYKDHHDRHDRDMIGLGGWSEECGNVGPIPRQIELSDTTSRRSNTFPICESDSPLPTSQGSVRLHGSRSNYNVDRLNLCSERHNSIVPRGDQSSLSASAISGSGAELRVSDNRKCIFLPLELPCLPPR</sequence>
<feature type="compositionally biased region" description="Polar residues" evidence="1">
    <location>
        <begin position="93"/>
        <end position="143"/>
    </location>
</feature>